<dbReference type="RefSeq" id="WP_185180507.1">
    <property type="nucleotide sequence ID" value="NZ_CBCSEP010000024.1"/>
</dbReference>
<keyword evidence="1" id="KW-0547">Nucleotide-binding</keyword>
<sequence>MITTANGVIMELRCITKRYGRTEVLQDLSLDIREGQMIAIVGANGSGKSTLLRILAGLTAFTGGTVRRLPIDNRQFRVGYAPDRLPALRFTVREYLNHMAAIAGLDRSASGESIDSWLERLHLNAENTQMRHFSKGMLQKVNLIQAVLRQPDLLLLDEPHGGLDPDSRDDLAALIREERDRGATVVVATHDREWMRQSAPVKA</sequence>
<gene>
    <name evidence="4" type="ORF">H4Q31_18305</name>
</gene>
<comment type="caution">
    <text evidence="4">The sequence shown here is derived from an EMBL/GenBank/DDBJ whole genome shotgun (WGS) entry which is preliminary data.</text>
</comment>
<dbReference type="Gene3D" id="3.40.50.300">
    <property type="entry name" value="P-loop containing nucleotide triphosphate hydrolases"/>
    <property type="match status" value="1"/>
</dbReference>
<proteinExistence type="predicted"/>
<dbReference type="GO" id="GO:0005524">
    <property type="term" value="F:ATP binding"/>
    <property type="evidence" value="ECO:0007669"/>
    <property type="project" value="UniProtKB-KW"/>
</dbReference>
<dbReference type="Proteomes" id="UP000574133">
    <property type="component" value="Unassembled WGS sequence"/>
</dbReference>
<protein>
    <submittedName>
        <fullName evidence="4">ABC transporter ATP-binding protein</fullName>
    </submittedName>
</protein>
<dbReference type="CDD" id="cd03230">
    <property type="entry name" value="ABC_DR_subfamily_A"/>
    <property type="match status" value="1"/>
</dbReference>
<dbReference type="GO" id="GO:0016887">
    <property type="term" value="F:ATP hydrolysis activity"/>
    <property type="evidence" value="ECO:0007669"/>
    <property type="project" value="InterPro"/>
</dbReference>
<name>A0A841TJ35_9BACL</name>
<keyword evidence="5" id="KW-1185">Reference proteome</keyword>
<dbReference type="PANTHER" id="PTHR43158">
    <property type="entry name" value="SKFA PEPTIDE EXPORT ATP-BINDING PROTEIN SKFE"/>
    <property type="match status" value="1"/>
</dbReference>
<dbReference type="Pfam" id="PF00005">
    <property type="entry name" value="ABC_tran"/>
    <property type="match status" value="1"/>
</dbReference>
<evidence type="ECO:0000256" key="1">
    <source>
        <dbReference type="ARBA" id="ARBA00022741"/>
    </source>
</evidence>
<dbReference type="SMART" id="SM00382">
    <property type="entry name" value="AAA"/>
    <property type="match status" value="1"/>
</dbReference>
<evidence type="ECO:0000313" key="4">
    <source>
        <dbReference type="EMBL" id="MBB6679248.1"/>
    </source>
</evidence>
<evidence type="ECO:0000256" key="2">
    <source>
        <dbReference type="ARBA" id="ARBA00022840"/>
    </source>
</evidence>
<dbReference type="InterPro" id="IPR017871">
    <property type="entry name" value="ABC_transporter-like_CS"/>
</dbReference>
<dbReference type="InterPro" id="IPR003439">
    <property type="entry name" value="ABC_transporter-like_ATP-bd"/>
</dbReference>
<organism evidence="4 5">
    <name type="scientific">Cohnella lubricantis</name>
    <dbReference type="NCBI Taxonomy" id="2163172"/>
    <lineage>
        <taxon>Bacteria</taxon>
        <taxon>Bacillati</taxon>
        <taxon>Bacillota</taxon>
        <taxon>Bacilli</taxon>
        <taxon>Bacillales</taxon>
        <taxon>Paenibacillaceae</taxon>
        <taxon>Cohnella</taxon>
    </lineage>
</organism>
<dbReference type="SUPFAM" id="SSF52540">
    <property type="entry name" value="P-loop containing nucleoside triphosphate hydrolases"/>
    <property type="match status" value="1"/>
</dbReference>
<keyword evidence="2 4" id="KW-0067">ATP-binding</keyword>
<evidence type="ECO:0000313" key="5">
    <source>
        <dbReference type="Proteomes" id="UP000574133"/>
    </source>
</evidence>
<dbReference type="AlphaFoldDB" id="A0A841TJ35"/>
<evidence type="ECO:0000259" key="3">
    <source>
        <dbReference type="PROSITE" id="PS50893"/>
    </source>
</evidence>
<feature type="domain" description="ABC transporter" evidence="3">
    <location>
        <begin position="10"/>
        <end position="203"/>
    </location>
</feature>
<reference evidence="4 5" key="1">
    <citation type="submission" date="2020-08" db="EMBL/GenBank/DDBJ databases">
        <title>Cohnella phylogeny.</title>
        <authorList>
            <person name="Dunlap C."/>
        </authorList>
    </citation>
    <scope>NUCLEOTIDE SEQUENCE [LARGE SCALE GENOMIC DNA]</scope>
    <source>
        <strain evidence="4 5">DSM 103658</strain>
    </source>
</reference>
<dbReference type="EMBL" id="JACJVN010000077">
    <property type="protein sequence ID" value="MBB6679248.1"/>
    <property type="molecule type" value="Genomic_DNA"/>
</dbReference>
<accession>A0A841TJ35</accession>
<dbReference type="PROSITE" id="PS50893">
    <property type="entry name" value="ABC_TRANSPORTER_2"/>
    <property type="match status" value="1"/>
</dbReference>
<dbReference type="PROSITE" id="PS00211">
    <property type="entry name" value="ABC_TRANSPORTER_1"/>
    <property type="match status" value="1"/>
</dbReference>
<dbReference type="PANTHER" id="PTHR43158:SF2">
    <property type="entry name" value="SKFA PEPTIDE EXPORT ATP-BINDING PROTEIN SKFE"/>
    <property type="match status" value="1"/>
</dbReference>
<dbReference type="InterPro" id="IPR003593">
    <property type="entry name" value="AAA+_ATPase"/>
</dbReference>
<dbReference type="InterPro" id="IPR027417">
    <property type="entry name" value="P-loop_NTPase"/>
</dbReference>